<dbReference type="InterPro" id="IPR011701">
    <property type="entry name" value="MFS"/>
</dbReference>
<evidence type="ECO:0000256" key="7">
    <source>
        <dbReference type="SAM" id="Phobius"/>
    </source>
</evidence>
<evidence type="ECO:0000256" key="1">
    <source>
        <dbReference type="ARBA" id="ARBA00004141"/>
    </source>
</evidence>
<keyword evidence="4 7" id="KW-1133">Transmembrane helix</keyword>
<dbReference type="PANTHER" id="PTHR43791">
    <property type="entry name" value="PERMEASE-RELATED"/>
    <property type="match status" value="1"/>
</dbReference>
<comment type="caution">
    <text evidence="8">The sequence shown here is derived from an EMBL/GenBank/DDBJ whole genome shotgun (WGS) entry which is preliminary data.</text>
</comment>
<evidence type="ECO:0000256" key="6">
    <source>
        <dbReference type="ARBA" id="ARBA00037968"/>
    </source>
</evidence>
<evidence type="ECO:0008006" key="10">
    <source>
        <dbReference type="Google" id="ProtNLM"/>
    </source>
</evidence>
<evidence type="ECO:0000313" key="9">
    <source>
        <dbReference type="Proteomes" id="UP000825890"/>
    </source>
</evidence>
<name>A0A9P3FLV2_9PEZI</name>
<feature type="transmembrane region" description="Helical" evidence="7">
    <location>
        <begin position="207"/>
        <end position="229"/>
    </location>
</feature>
<feature type="transmembrane region" description="Helical" evidence="7">
    <location>
        <begin position="113"/>
        <end position="131"/>
    </location>
</feature>
<protein>
    <recommendedName>
        <fullName evidence="10">MFS general substrate transporter</fullName>
    </recommendedName>
</protein>
<accession>A0A9P3FLV2</accession>
<evidence type="ECO:0000256" key="3">
    <source>
        <dbReference type="ARBA" id="ARBA00022692"/>
    </source>
</evidence>
<reference evidence="8 9" key="1">
    <citation type="submission" date="2021-01" db="EMBL/GenBank/DDBJ databases">
        <title>Cercospora kikuchii MAFF 305040 whole genome shotgun sequence.</title>
        <authorList>
            <person name="Kashiwa T."/>
            <person name="Suzuki T."/>
        </authorList>
    </citation>
    <scope>NUCLEOTIDE SEQUENCE [LARGE SCALE GENOMIC DNA]</scope>
    <source>
        <strain evidence="8 9">MAFF 305040</strain>
    </source>
</reference>
<keyword evidence="2" id="KW-0813">Transport</keyword>
<evidence type="ECO:0000256" key="4">
    <source>
        <dbReference type="ARBA" id="ARBA00022989"/>
    </source>
</evidence>
<dbReference type="RefSeq" id="XP_044663821.1">
    <property type="nucleotide sequence ID" value="XM_044807886.1"/>
</dbReference>
<feature type="transmembrane region" description="Helical" evidence="7">
    <location>
        <begin position="175"/>
        <end position="195"/>
    </location>
</feature>
<feature type="transmembrane region" description="Helical" evidence="7">
    <location>
        <begin position="143"/>
        <end position="163"/>
    </location>
</feature>
<keyword evidence="5 7" id="KW-0472">Membrane</keyword>
<keyword evidence="9" id="KW-1185">Reference proteome</keyword>
<dbReference type="Proteomes" id="UP000825890">
    <property type="component" value="Unassembled WGS sequence"/>
</dbReference>
<dbReference type="AlphaFoldDB" id="A0A9P3FLV2"/>
<comment type="subcellular location">
    <subcellularLocation>
        <location evidence="1">Membrane</location>
        <topology evidence="1">Multi-pass membrane protein</topology>
    </subcellularLocation>
</comment>
<proteinExistence type="inferred from homology"/>
<dbReference type="OrthoDB" id="3639251at2759"/>
<organism evidence="8 9">
    <name type="scientific">Cercospora kikuchii</name>
    <dbReference type="NCBI Taxonomy" id="84275"/>
    <lineage>
        <taxon>Eukaryota</taxon>
        <taxon>Fungi</taxon>
        <taxon>Dikarya</taxon>
        <taxon>Ascomycota</taxon>
        <taxon>Pezizomycotina</taxon>
        <taxon>Dothideomycetes</taxon>
        <taxon>Dothideomycetidae</taxon>
        <taxon>Mycosphaerellales</taxon>
        <taxon>Mycosphaerellaceae</taxon>
        <taxon>Cercospora</taxon>
    </lineage>
</organism>
<dbReference type="GO" id="GO:0016020">
    <property type="term" value="C:membrane"/>
    <property type="evidence" value="ECO:0007669"/>
    <property type="project" value="UniProtKB-SubCell"/>
</dbReference>
<feature type="transmembrane region" description="Helical" evidence="7">
    <location>
        <begin position="348"/>
        <end position="366"/>
    </location>
</feature>
<feature type="transmembrane region" description="Helical" evidence="7">
    <location>
        <begin position="437"/>
        <end position="455"/>
    </location>
</feature>
<dbReference type="Gene3D" id="1.20.1250.20">
    <property type="entry name" value="MFS general substrate transporter like domains"/>
    <property type="match status" value="1"/>
</dbReference>
<evidence type="ECO:0000313" key="8">
    <source>
        <dbReference type="EMBL" id="GIZ49334.1"/>
    </source>
</evidence>
<gene>
    <name evidence="8" type="ORF">CKM354_001236600</name>
</gene>
<feature type="transmembrane region" description="Helical" evidence="7">
    <location>
        <begin position="89"/>
        <end position="106"/>
    </location>
</feature>
<keyword evidence="3 7" id="KW-0812">Transmembrane</keyword>
<feature type="transmembrane region" description="Helical" evidence="7">
    <location>
        <begin position="278"/>
        <end position="303"/>
    </location>
</feature>
<dbReference type="SUPFAM" id="SSF103473">
    <property type="entry name" value="MFS general substrate transporter"/>
    <property type="match status" value="1"/>
</dbReference>
<evidence type="ECO:0000256" key="2">
    <source>
        <dbReference type="ARBA" id="ARBA00022448"/>
    </source>
</evidence>
<dbReference type="GeneID" id="68297941"/>
<dbReference type="GO" id="GO:0022857">
    <property type="term" value="F:transmembrane transporter activity"/>
    <property type="evidence" value="ECO:0007669"/>
    <property type="project" value="InterPro"/>
</dbReference>
<comment type="similarity">
    <text evidence="6">Belongs to the major facilitator superfamily. Allantoate permease family.</text>
</comment>
<dbReference type="EMBL" id="BOLY01000009">
    <property type="protein sequence ID" value="GIZ49334.1"/>
    <property type="molecule type" value="Genomic_DNA"/>
</dbReference>
<dbReference type="Pfam" id="PF07690">
    <property type="entry name" value="MFS_1"/>
    <property type="match status" value="1"/>
</dbReference>
<dbReference type="InterPro" id="IPR036259">
    <property type="entry name" value="MFS_trans_sf"/>
</dbReference>
<evidence type="ECO:0000256" key="5">
    <source>
        <dbReference type="ARBA" id="ARBA00023136"/>
    </source>
</evidence>
<feature type="transmembrane region" description="Helical" evidence="7">
    <location>
        <begin position="323"/>
        <end position="341"/>
    </location>
</feature>
<dbReference type="FunFam" id="1.20.1250.20:FF:000065">
    <property type="entry name" value="Putative MFS pantothenate transporter"/>
    <property type="match status" value="1"/>
</dbReference>
<dbReference type="PANTHER" id="PTHR43791:SF15">
    <property type="entry name" value="TRANSPORTER SEO1-RELATED"/>
    <property type="match status" value="1"/>
</dbReference>
<feature type="transmembrane region" description="Helical" evidence="7">
    <location>
        <begin position="20"/>
        <end position="37"/>
    </location>
</feature>
<sequence>MGRFFKPWFHPDDSREERLLICKLDILITLYAFVLYWCKYLDQANISYDLPLSVPARGAIADQCIDNAYVSGMSADLGFHGNELVHFQTMYSLGAVVGQLPFAILFTKLPMKYVIPGLDVGWGIFTLVQYRANSYSEMMAYRFLVGLFEAAFFPGVHYIFGSWYRGDEISRRGGVFYVGLYLGTLTAGLLQAAAVNNLDGVHGLAGWRWMFIINAGITIPLGIIGFFVLPGTPDKCKSPFLTKEEVQLARKRLEKEGHQLPTGFSWQKFKRIFTSWRIYILIIWDIFFWNAGTSSSAGAYILWLKSLKRFSTAKINNLSTTAPALGIFYVLFICFGADLFLTRAGAITLAHIWNFIGLTILSIWHVPESAKWFAFNTLSATNSMSSVLYGWANDILKHDADERSFALIAMNTIAQSTTVWTPLLTLPTVEAPRFPKGYPFSAVSAVCCIAMTWVVKYLHDRQERQTVQEKIEDLTHPTAEKQAKLSVEAVAPI</sequence>